<comment type="caution">
    <text evidence="2">The sequence shown here is derived from an EMBL/GenBank/DDBJ whole genome shotgun (WGS) entry which is preliminary data.</text>
</comment>
<dbReference type="InterPro" id="IPR025855">
    <property type="entry name" value="Replic_Relax"/>
</dbReference>
<dbReference type="RefSeq" id="WP_085916377.1">
    <property type="nucleotide sequence ID" value="NZ_AP018920.1"/>
</dbReference>
<proteinExistence type="predicted"/>
<organism evidence="2 3">
    <name type="scientific">Pseudonocardia autotrophica</name>
    <name type="common">Amycolata autotrophica</name>
    <name type="synonym">Nocardia autotrophica</name>
    <dbReference type="NCBI Taxonomy" id="2074"/>
    <lineage>
        <taxon>Bacteria</taxon>
        <taxon>Bacillati</taxon>
        <taxon>Actinomycetota</taxon>
        <taxon>Actinomycetes</taxon>
        <taxon>Pseudonocardiales</taxon>
        <taxon>Pseudonocardiaceae</taxon>
        <taxon>Pseudonocardia</taxon>
    </lineage>
</organism>
<feature type="compositionally biased region" description="Basic residues" evidence="1">
    <location>
        <begin position="339"/>
        <end position="351"/>
    </location>
</feature>
<protein>
    <recommendedName>
        <fullName evidence="4">Replication-relaxation</fullName>
    </recommendedName>
</protein>
<feature type="region of interest" description="Disordered" evidence="1">
    <location>
        <begin position="302"/>
        <end position="351"/>
    </location>
</feature>
<keyword evidence="3" id="KW-1185">Reference proteome</keyword>
<dbReference type="OrthoDB" id="2562278at2"/>
<reference evidence="2 3" key="1">
    <citation type="submission" date="2016-09" db="EMBL/GenBank/DDBJ databases">
        <title>Pseudonocardia autotrophica DSM535, a candidate organism with high potential of specific P450 cytochromes.</title>
        <authorList>
            <person name="Grumaz C."/>
            <person name="Vainshtein Y."/>
            <person name="Kirstahler P."/>
            <person name="Sohn K."/>
        </authorList>
    </citation>
    <scope>NUCLEOTIDE SEQUENCE [LARGE SCALE GENOMIC DNA]</scope>
    <source>
        <strain evidence="2 3">DSM 535</strain>
    </source>
</reference>
<evidence type="ECO:0008006" key="4">
    <source>
        <dbReference type="Google" id="ProtNLM"/>
    </source>
</evidence>
<sequence length="351" mass="37527">MSGRRSETDRLRQALGRITGRDRWLLAMLAEHTVLTTGQLLDLGFADGLRQVQNRTRTLHAAGLIDRFRPVLDRGQGSAPIHHLLGPHGAALLAAEHGHTTAEIGYRGPARTLAVAHRMTLAHDVATHTLVTRLARPHHLDRSVRSDAAGPGTGVVLAQWWSAARCRRCFGHHVRPDAYLTLTADRQSTDAGAGGVEWWEMFLEYDTGSETLTRLADKLAGYHSLAAATGIATPVAIWTALPGREPGARRALIAALHRLTRPWLVPILTASGAPCTVTGRVWLPLGPPGHRAERVSLSDLARHAPHPAPAPAGGGEVAVPVRGGGSGDPSVLPAPSPRPPHRSRSRAGGRR</sequence>
<dbReference type="AlphaFoldDB" id="A0A1Y2MII4"/>
<dbReference type="EMBL" id="MIGB01000058">
    <property type="protein sequence ID" value="OSY35085.1"/>
    <property type="molecule type" value="Genomic_DNA"/>
</dbReference>
<feature type="compositionally biased region" description="Gly residues" evidence="1">
    <location>
        <begin position="312"/>
        <end position="327"/>
    </location>
</feature>
<gene>
    <name evidence="2" type="ORF">BG845_06318</name>
</gene>
<evidence type="ECO:0000313" key="2">
    <source>
        <dbReference type="EMBL" id="OSY35085.1"/>
    </source>
</evidence>
<dbReference type="Proteomes" id="UP000194360">
    <property type="component" value="Unassembled WGS sequence"/>
</dbReference>
<accession>A0A1Y2MII4</accession>
<dbReference type="Pfam" id="PF13814">
    <property type="entry name" value="Replic_Relax"/>
    <property type="match status" value="1"/>
</dbReference>
<evidence type="ECO:0000256" key="1">
    <source>
        <dbReference type="SAM" id="MobiDB-lite"/>
    </source>
</evidence>
<dbReference type="STRING" id="2074.BG845_06318"/>
<name>A0A1Y2MII4_PSEAH</name>
<evidence type="ECO:0000313" key="3">
    <source>
        <dbReference type="Proteomes" id="UP000194360"/>
    </source>
</evidence>